<sequence>GANGAVKYDVKTTSLTSTDGKVNTPATNNLVTANDVANAINNAGWKANAEAIGTGAKTGTPSAQLVKNGSTVTYVAGDNLTVKQDVTSGDHKYTYSLNKDLTGLDSVTTKTITIPGATPGTNDVVINKDGISAGNKVIKNVAPGVNPTDAVNKSQLDKIGDNEIKLGGDNASSTTGQKLSKSGGLKFNVVGTTDEIVTVASGDQVKVGLAQAVKDNINNKADKNLSNITNAGKDVIKDTAAWKVKANSNPAETVKGGDEVVFKDGAGVKITQSGKEFTISADTSKISQATKISYTANGTTPKQEVSLADGLNFQDGKFTKASVDTAGKVKYDTVTQGITVTNGKATVPATDGLTTAKDIANVVNNLGWKANAG</sequence>
<dbReference type="EMBL" id="GG770375">
    <property type="protein sequence ID" value="EFG29586.2"/>
    <property type="molecule type" value="Genomic_DNA"/>
</dbReference>
<organism evidence="2 3">
    <name type="scientific">Fusobacterium periodonticum 1_1_41FAA</name>
    <dbReference type="NCBI Taxonomy" id="469621"/>
    <lineage>
        <taxon>Bacteria</taxon>
        <taxon>Fusobacteriati</taxon>
        <taxon>Fusobacteriota</taxon>
        <taxon>Fusobacteriia</taxon>
        <taxon>Fusobacteriales</taxon>
        <taxon>Fusobacteriaceae</taxon>
        <taxon>Fusobacterium</taxon>
    </lineage>
</organism>
<dbReference type="Proteomes" id="UP000003964">
    <property type="component" value="Unassembled WGS sequence"/>
</dbReference>
<dbReference type="InterPro" id="IPR008635">
    <property type="entry name" value="Coiled_stalk_dom"/>
</dbReference>
<accession>D6LE51</accession>
<dbReference type="Gene3D" id="6.20.50.100">
    <property type="match status" value="1"/>
</dbReference>
<feature type="non-terminal residue" evidence="2">
    <location>
        <position position="373"/>
    </location>
</feature>
<reference evidence="2 3" key="1">
    <citation type="submission" date="2010-03" db="EMBL/GenBank/DDBJ databases">
        <title>The Genome Sequence of Fusobacterium sp. 1_1_41FAA.</title>
        <authorList>
            <consortium name="The Broad Institute Genome Sequencing Platform"/>
            <person name="Ward D."/>
            <person name="Earl A."/>
            <person name="Feldgarden M."/>
            <person name="Gevers D."/>
            <person name="Young S.K."/>
            <person name="Zeng Q."/>
            <person name="Koehrsen M."/>
            <person name="Alvarado L."/>
            <person name="Berlin A."/>
            <person name="Borenstein D."/>
            <person name="Chapman S."/>
            <person name="Chen Z."/>
            <person name="Engels R."/>
            <person name="Freedman E."/>
            <person name="Gellesch M."/>
            <person name="Goldberg J."/>
            <person name="Griggs A."/>
            <person name="Gujja S."/>
            <person name="Heilman E."/>
            <person name="Heiman D."/>
            <person name="Hepburn T."/>
            <person name="Howarth C."/>
            <person name="Jen D."/>
            <person name="Larson L."/>
            <person name="Mehta T."/>
            <person name="Park D."/>
            <person name="Pearson M."/>
            <person name="Richards J."/>
            <person name="Roberts A."/>
            <person name="Saif S."/>
            <person name="Shea T."/>
            <person name="Shenoy N."/>
            <person name="Sisk P."/>
            <person name="Stolte C."/>
            <person name="Sykes S."/>
            <person name="Walk T."/>
            <person name="White J."/>
            <person name="Yandava C."/>
            <person name="Strauss J.C."/>
            <person name="Ambrose C.E."/>
            <person name="Allen-Vercoe E."/>
            <person name="Haas B."/>
            <person name="Henn M.R."/>
            <person name="Nusbaum C."/>
            <person name="Birren B."/>
        </authorList>
    </citation>
    <scope>NUCLEOTIDE SEQUENCE [LARGE SCALE GENOMIC DNA]</scope>
    <source>
        <strain evidence="2 3">1_1_41FAA</strain>
    </source>
</reference>
<dbReference type="InterPro" id="IPR011049">
    <property type="entry name" value="Serralysin-like_metalloprot_C"/>
</dbReference>
<proteinExistence type="predicted"/>
<dbReference type="AlphaFoldDB" id="D6LE51"/>
<dbReference type="GO" id="GO:0019867">
    <property type="term" value="C:outer membrane"/>
    <property type="evidence" value="ECO:0007669"/>
    <property type="project" value="InterPro"/>
</dbReference>
<dbReference type="InterPro" id="IPR037174">
    <property type="entry name" value="Trimeric_adhesin"/>
</dbReference>
<evidence type="ECO:0000313" key="2">
    <source>
        <dbReference type="EMBL" id="EFG29586.2"/>
    </source>
</evidence>
<evidence type="ECO:0000313" key="3">
    <source>
        <dbReference type="Proteomes" id="UP000003964"/>
    </source>
</evidence>
<name>D6LE51_9FUSO</name>
<protein>
    <submittedName>
        <fullName evidence="2">Hemagglutinin superfamily</fullName>
    </submittedName>
</protein>
<feature type="domain" description="Trimeric autotransporter adhesin YadA-like stalk" evidence="1">
    <location>
        <begin position="138"/>
        <end position="162"/>
    </location>
</feature>
<dbReference type="SUPFAM" id="SSF101967">
    <property type="entry name" value="Adhesin YadA, collagen-binding domain"/>
    <property type="match status" value="1"/>
</dbReference>
<dbReference type="Pfam" id="PF05662">
    <property type="entry name" value="YadA_stalk"/>
    <property type="match status" value="1"/>
</dbReference>
<evidence type="ECO:0000259" key="1">
    <source>
        <dbReference type="Pfam" id="PF05662"/>
    </source>
</evidence>
<dbReference type="Gene3D" id="3.90.1780.10">
    <property type="entry name" value="Trimeric adhesin"/>
    <property type="match status" value="1"/>
</dbReference>
<gene>
    <name evidence="2" type="ORF">HMPREF0400_02238</name>
</gene>
<feature type="non-terminal residue" evidence="2">
    <location>
        <position position="1"/>
    </location>
</feature>